<dbReference type="GO" id="GO:0006352">
    <property type="term" value="P:DNA-templated transcription initiation"/>
    <property type="evidence" value="ECO:0007669"/>
    <property type="project" value="InterPro"/>
</dbReference>
<feature type="region of interest" description="Disordered" evidence="6">
    <location>
        <begin position="97"/>
        <end position="119"/>
    </location>
</feature>
<keyword evidence="5" id="KW-0804">Transcription</keyword>
<organism evidence="9 10">
    <name type="scientific">Pseudohongiella acticola</name>
    <dbReference type="NCBI Taxonomy" id="1524254"/>
    <lineage>
        <taxon>Bacteria</taxon>
        <taxon>Pseudomonadati</taxon>
        <taxon>Pseudomonadota</taxon>
        <taxon>Gammaproteobacteria</taxon>
        <taxon>Pseudomonadales</taxon>
        <taxon>Pseudohongiellaceae</taxon>
        <taxon>Pseudohongiella</taxon>
    </lineage>
</organism>
<dbReference type="Proteomes" id="UP000175669">
    <property type="component" value="Unassembled WGS sequence"/>
</dbReference>
<dbReference type="InterPro" id="IPR013249">
    <property type="entry name" value="RNA_pol_sigma70_r4_t2"/>
</dbReference>
<sequence length="191" mass="22011">MPAMKVDIHVDSDLLQQCRNGNGKAFRELVELLKRPAYFHALSLTGHSDDALDVSQEAFARAWQNISRFDPSQPFYPWYYTILRRIALNHLRSHSRRREDGDVGQIDAKPAETDGPGQNCQSAQYSVLVHRVLQAMSVEDREILCLKDMHDHSYRELADIVGIPIGTVMSRLYAARQRFRQLMKENGYEHN</sequence>
<gene>
    <name evidence="9" type="ORF">PHACT_07985</name>
</gene>
<evidence type="ECO:0000313" key="10">
    <source>
        <dbReference type="Proteomes" id="UP000175669"/>
    </source>
</evidence>
<keyword evidence="2" id="KW-0805">Transcription regulation</keyword>
<keyword evidence="3" id="KW-0731">Sigma factor</keyword>
<dbReference type="InterPro" id="IPR013325">
    <property type="entry name" value="RNA_pol_sigma_r2"/>
</dbReference>
<dbReference type="InterPro" id="IPR007627">
    <property type="entry name" value="RNA_pol_sigma70_r2"/>
</dbReference>
<dbReference type="AlphaFoldDB" id="A0A1E8CL00"/>
<protein>
    <recommendedName>
        <fullName evidence="11">RNA polymerase subunit sigma-70</fullName>
    </recommendedName>
</protein>
<proteinExistence type="inferred from homology"/>
<reference evidence="10" key="1">
    <citation type="submission" date="2016-07" db="EMBL/GenBank/DDBJ databases">
        <authorList>
            <person name="Florea S."/>
            <person name="Webb J.S."/>
            <person name="Jaromczyk J."/>
            <person name="Schardl C.L."/>
        </authorList>
    </citation>
    <scope>NUCLEOTIDE SEQUENCE [LARGE SCALE GENOMIC DNA]</scope>
    <source>
        <strain evidence="10">KCTC 42131</strain>
    </source>
</reference>
<accession>A0A1E8CL00</accession>
<evidence type="ECO:0000313" key="9">
    <source>
        <dbReference type="EMBL" id="OFE13084.1"/>
    </source>
</evidence>
<dbReference type="CDD" id="cd06171">
    <property type="entry name" value="Sigma70_r4"/>
    <property type="match status" value="1"/>
</dbReference>
<dbReference type="SUPFAM" id="SSF88659">
    <property type="entry name" value="Sigma3 and sigma4 domains of RNA polymerase sigma factors"/>
    <property type="match status" value="1"/>
</dbReference>
<evidence type="ECO:0000256" key="3">
    <source>
        <dbReference type="ARBA" id="ARBA00023082"/>
    </source>
</evidence>
<evidence type="ECO:0000256" key="2">
    <source>
        <dbReference type="ARBA" id="ARBA00023015"/>
    </source>
</evidence>
<dbReference type="InterPro" id="IPR013324">
    <property type="entry name" value="RNA_pol_sigma_r3/r4-like"/>
</dbReference>
<dbReference type="STRING" id="1524254.PHACT_07985"/>
<comment type="similarity">
    <text evidence="1">Belongs to the sigma-70 factor family. ECF subfamily.</text>
</comment>
<dbReference type="OrthoDB" id="9797134at2"/>
<dbReference type="Gene3D" id="1.10.10.10">
    <property type="entry name" value="Winged helix-like DNA-binding domain superfamily/Winged helix DNA-binding domain"/>
    <property type="match status" value="1"/>
</dbReference>
<dbReference type="GO" id="GO:0016987">
    <property type="term" value="F:sigma factor activity"/>
    <property type="evidence" value="ECO:0007669"/>
    <property type="project" value="UniProtKB-KW"/>
</dbReference>
<evidence type="ECO:0000259" key="8">
    <source>
        <dbReference type="Pfam" id="PF08281"/>
    </source>
</evidence>
<dbReference type="SUPFAM" id="SSF88946">
    <property type="entry name" value="Sigma2 domain of RNA polymerase sigma factors"/>
    <property type="match status" value="1"/>
</dbReference>
<evidence type="ECO:0000256" key="4">
    <source>
        <dbReference type="ARBA" id="ARBA00023125"/>
    </source>
</evidence>
<evidence type="ECO:0000259" key="7">
    <source>
        <dbReference type="Pfam" id="PF04542"/>
    </source>
</evidence>
<keyword evidence="10" id="KW-1185">Reference proteome</keyword>
<evidence type="ECO:0000256" key="5">
    <source>
        <dbReference type="ARBA" id="ARBA00023163"/>
    </source>
</evidence>
<dbReference type="InterPro" id="IPR036388">
    <property type="entry name" value="WH-like_DNA-bd_sf"/>
</dbReference>
<evidence type="ECO:0000256" key="6">
    <source>
        <dbReference type="SAM" id="MobiDB-lite"/>
    </source>
</evidence>
<dbReference type="NCBIfam" id="TIGR02937">
    <property type="entry name" value="sigma70-ECF"/>
    <property type="match status" value="1"/>
</dbReference>
<dbReference type="PANTHER" id="PTHR43133">
    <property type="entry name" value="RNA POLYMERASE ECF-TYPE SIGMA FACTO"/>
    <property type="match status" value="1"/>
</dbReference>
<feature type="domain" description="RNA polymerase sigma factor 70 region 4 type 2" evidence="8">
    <location>
        <begin position="128"/>
        <end position="178"/>
    </location>
</feature>
<evidence type="ECO:0000256" key="1">
    <source>
        <dbReference type="ARBA" id="ARBA00010641"/>
    </source>
</evidence>
<dbReference type="Pfam" id="PF04542">
    <property type="entry name" value="Sigma70_r2"/>
    <property type="match status" value="1"/>
</dbReference>
<dbReference type="PANTHER" id="PTHR43133:SF8">
    <property type="entry name" value="RNA POLYMERASE SIGMA FACTOR HI_1459-RELATED"/>
    <property type="match status" value="1"/>
</dbReference>
<dbReference type="EMBL" id="MASR01000001">
    <property type="protein sequence ID" value="OFE13084.1"/>
    <property type="molecule type" value="Genomic_DNA"/>
</dbReference>
<dbReference type="Pfam" id="PF08281">
    <property type="entry name" value="Sigma70_r4_2"/>
    <property type="match status" value="1"/>
</dbReference>
<dbReference type="InterPro" id="IPR039425">
    <property type="entry name" value="RNA_pol_sigma-70-like"/>
</dbReference>
<dbReference type="RefSeq" id="WP_070116695.1">
    <property type="nucleotide sequence ID" value="NZ_CAXATG010000001.1"/>
</dbReference>
<keyword evidence="4" id="KW-0238">DNA-binding</keyword>
<dbReference type="Gene3D" id="1.10.1740.10">
    <property type="match status" value="1"/>
</dbReference>
<comment type="caution">
    <text evidence="9">The sequence shown here is derived from an EMBL/GenBank/DDBJ whole genome shotgun (WGS) entry which is preliminary data.</text>
</comment>
<dbReference type="GO" id="GO:0003677">
    <property type="term" value="F:DNA binding"/>
    <property type="evidence" value="ECO:0007669"/>
    <property type="project" value="UniProtKB-KW"/>
</dbReference>
<evidence type="ECO:0008006" key="11">
    <source>
        <dbReference type="Google" id="ProtNLM"/>
    </source>
</evidence>
<feature type="domain" description="RNA polymerase sigma-70 region 2" evidence="7">
    <location>
        <begin position="29"/>
        <end position="97"/>
    </location>
</feature>
<name>A0A1E8CL00_9GAMM</name>
<dbReference type="InterPro" id="IPR014284">
    <property type="entry name" value="RNA_pol_sigma-70_dom"/>
</dbReference>